<evidence type="ECO:0000313" key="3">
    <source>
        <dbReference type="Proteomes" id="UP000306628"/>
    </source>
</evidence>
<organism evidence="2 3">
    <name type="scientific">Nonomuraea zeae</name>
    <dbReference type="NCBI Taxonomy" id="1642303"/>
    <lineage>
        <taxon>Bacteria</taxon>
        <taxon>Bacillati</taxon>
        <taxon>Actinomycetota</taxon>
        <taxon>Actinomycetes</taxon>
        <taxon>Streptosporangiales</taxon>
        <taxon>Streptosporangiaceae</taxon>
        <taxon>Nonomuraea</taxon>
    </lineage>
</organism>
<dbReference type="AlphaFoldDB" id="A0A5S4G6N8"/>
<comment type="caution">
    <text evidence="2">The sequence shown here is derived from an EMBL/GenBank/DDBJ whole genome shotgun (WGS) entry which is preliminary data.</text>
</comment>
<name>A0A5S4G6N8_9ACTN</name>
<dbReference type="InterPro" id="IPR016181">
    <property type="entry name" value="Acyl_CoA_acyltransferase"/>
</dbReference>
<dbReference type="InterPro" id="IPR000182">
    <property type="entry name" value="GNAT_dom"/>
</dbReference>
<dbReference type="EMBL" id="VCKX01000137">
    <property type="protein sequence ID" value="TMR28688.1"/>
    <property type="molecule type" value="Genomic_DNA"/>
</dbReference>
<dbReference type="PROSITE" id="PS51186">
    <property type="entry name" value="GNAT"/>
    <property type="match status" value="1"/>
</dbReference>
<keyword evidence="3" id="KW-1185">Reference proteome</keyword>
<feature type="domain" description="N-acetyltransferase" evidence="1">
    <location>
        <begin position="9"/>
        <end position="174"/>
    </location>
</feature>
<dbReference type="SUPFAM" id="SSF55729">
    <property type="entry name" value="Acyl-CoA N-acyltransferases (Nat)"/>
    <property type="match status" value="1"/>
</dbReference>
<dbReference type="Pfam" id="PF13302">
    <property type="entry name" value="Acetyltransf_3"/>
    <property type="match status" value="1"/>
</dbReference>
<evidence type="ECO:0000313" key="2">
    <source>
        <dbReference type="EMBL" id="TMR28688.1"/>
    </source>
</evidence>
<reference evidence="2 3" key="1">
    <citation type="submission" date="2019-05" db="EMBL/GenBank/DDBJ databases">
        <title>Draft genome sequence of Nonomuraea zeae DSM 100528.</title>
        <authorList>
            <person name="Saricaoglu S."/>
            <person name="Isik K."/>
        </authorList>
    </citation>
    <scope>NUCLEOTIDE SEQUENCE [LARGE SCALE GENOMIC DNA]</scope>
    <source>
        <strain evidence="2 3">DSM 100528</strain>
    </source>
</reference>
<dbReference type="InterPro" id="IPR051531">
    <property type="entry name" value="N-acetyltransferase"/>
</dbReference>
<proteinExistence type="predicted"/>
<dbReference type="GO" id="GO:0016747">
    <property type="term" value="F:acyltransferase activity, transferring groups other than amino-acyl groups"/>
    <property type="evidence" value="ECO:0007669"/>
    <property type="project" value="InterPro"/>
</dbReference>
<dbReference type="OrthoDB" id="3533156at2"/>
<sequence length="185" mass="20535">MPELETERLTLRGWREEDLEPLTAIYADPAVMRFIGDGSVRTSEETAAGFARMRREWEERGFGMFAVEVRETGELAGWAGLTVPGFLPEVLPAVEIGWRLGRPFWGRGIATEAARAALRFGFTEAGLDRIVSICHVDHHASARVMTKLGMRQDRLTVVPAHGQPVRVLAITRAEYEPAGLPSHDV</sequence>
<dbReference type="Proteomes" id="UP000306628">
    <property type="component" value="Unassembled WGS sequence"/>
</dbReference>
<accession>A0A5S4G6N8</accession>
<dbReference type="PANTHER" id="PTHR43792:SF1">
    <property type="entry name" value="N-ACETYLTRANSFERASE DOMAIN-CONTAINING PROTEIN"/>
    <property type="match status" value="1"/>
</dbReference>
<protein>
    <submittedName>
        <fullName evidence="2">GNAT family N-acetyltransferase</fullName>
    </submittedName>
</protein>
<dbReference type="PANTHER" id="PTHR43792">
    <property type="entry name" value="GNAT FAMILY, PUTATIVE (AFU_ORTHOLOGUE AFUA_3G00765)-RELATED-RELATED"/>
    <property type="match status" value="1"/>
</dbReference>
<evidence type="ECO:0000259" key="1">
    <source>
        <dbReference type="PROSITE" id="PS51186"/>
    </source>
</evidence>
<keyword evidence="2" id="KW-0808">Transferase</keyword>
<gene>
    <name evidence="2" type="ORF">ETD85_34980</name>
</gene>
<dbReference type="Gene3D" id="3.40.630.30">
    <property type="match status" value="1"/>
</dbReference>